<proteinExistence type="predicted"/>
<dbReference type="AlphaFoldDB" id="A0AAX0PWJ6"/>
<sequence>MSENEEKKRENEEKSAGLSNSRQNYPKFGKNVPNPLAHKGKSLVDVRSPLGRNGSGYKISKKKLKEVQLSNNAQVKVSVDRVTLMGQPIGDETIDCDRVMHLLYKKFKNTDFYKQAVSGFNIVDPKTDENVAYVEVPTHRTDEIRVDFNPKRLRWDLTSEWAQFLIWFLQQLENKKFSRLDLAFDMIDVDVRGYLPYVFGASKSLFYDRAWNLGTIYAGARSSKSQIRFYDKKAERKQAGYEVKDLSFWRLELQLRGNRTEIWRDDCAKKLGQFYKLEPHGVKNLNDKVLLLAMKQDPNIYKEFSKNTQTKIRRMMKQPDNQEYTVTRMLLYCLEENYEKLEQELNFYLAEFGIEKD</sequence>
<name>A0AAX0PWJ6_LACJH</name>
<dbReference type="RefSeq" id="WP_095076847.1">
    <property type="nucleotide sequence ID" value="NZ_NIBA01000037.1"/>
</dbReference>
<evidence type="ECO:0000313" key="2">
    <source>
        <dbReference type="EMBL" id="PAB52784.1"/>
    </source>
</evidence>
<organism evidence="2 3">
    <name type="scientific">Lactobacillus johnsonii</name>
    <dbReference type="NCBI Taxonomy" id="33959"/>
    <lineage>
        <taxon>Bacteria</taxon>
        <taxon>Bacillati</taxon>
        <taxon>Bacillota</taxon>
        <taxon>Bacilli</taxon>
        <taxon>Lactobacillales</taxon>
        <taxon>Lactobacillaceae</taxon>
        <taxon>Lactobacillus</taxon>
    </lineage>
</organism>
<comment type="caution">
    <text evidence="2">The sequence shown here is derived from an EMBL/GenBank/DDBJ whole genome shotgun (WGS) entry which is preliminary data.</text>
</comment>
<dbReference type="EMBL" id="NIBB01000023">
    <property type="protein sequence ID" value="PAB52784.1"/>
    <property type="molecule type" value="Genomic_DNA"/>
</dbReference>
<accession>A0AAX0PWJ6</accession>
<reference evidence="2 3" key="1">
    <citation type="submission" date="2017-05" db="EMBL/GenBank/DDBJ databases">
        <title>Lactobacillus johnsonii from commercial turkeys.</title>
        <authorList>
            <person name="Johnson T.J."/>
            <person name="Youmans B."/>
        </authorList>
    </citation>
    <scope>NUCLEOTIDE SEQUENCE [LARGE SCALE GENOMIC DNA]</scope>
    <source>
        <strain evidence="2 3">UMNLJ54</strain>
    </source>
</reference>
<feature type="compositionally biased region" description="Basic and acidic residues" evidence="1">
    <location>
        <begin position="1"/>
        <end position="15"/>
    </location>
</feature>
<protein>
    <recommendedName>
        <fullName evidence="4">Replication initiation protein</fullName>
    </recommendedName>
</protein>
<evidence type="ECO:0008006" key="4">
    <source>
        <dbReference type="Google" id="ProtNLM"/>
    </source>
</evidence>
<gene>
    <name evidence="2" type="ORF">A3P64_04590</name>
</gene>
<evidence type="ECO:0000313" key="3">
    <source>
        <dbReference type="Proteomes" id="UP000216448"/>
    </source>
</evidence>
<feature type="region of interest" description="Disordered" evidence="1">
    <location>
        <begin position="1"/>
        <end position="50"/>
    </location>
</feature>
<dbReference type="Proteomes" id="UP000216448">
    <property type="component" value="Unassembled WGS sequence"/>
</dbReference>
<evidence type="ECO:0000256" key="1">
    <source>
        <dbReference type="SAM" id="MobiDB-lite"/>
    </source>
</evidence>